<dbReference type="Pfam" id="PF00106">
    <property type="entry name" value="adh_short"/>
    <property type="match status" value="1"/>
</dbReference>
<keyword evidence="2 5" id="KW-0560">Oxidoreductase</keyword>
<dbReference type="PANTHER" id="PTHR42879:SF2">
    <property type="entry name" value="3-OXOACYL-[ACYL-CARRIER-PROTEIN] REDUCTASE FABG"/>
    <property type="match status" value="1"/>
</dbReference>
<dbReference type="GO" id="GO:0032787">
    <property type="term" value="P:monocarboxylic acid metabolic process"/>
    <property type="evidence" value="ECO:0007669"/>
    <property type="project" value="UniProtKB-ARBA"/>
</dbReference>
<dbReference type="Proteomes" id="UP000543642">
    <property type="component" value="Unassembled WGS sequence"/>
</dbReference>
<dbReference type="SUPFAM" id="SSF51735">
    <property type="entry name" value="NAD(P)-binding Rossmann-fold domains"/>
    <property type="match status" value="1"/>
</dbReference>
<evidence type="ECO:0000313" key="5">
    <source>
        <dbReference type="EMBL" id="MBB5263397.1"/>
    </source>
</evidence>
<dbReference type="PANTHER" id="PTHR42879">
    <property type="entry name" value="3-OXOACYL-(ACYL-CARRIER-PROTEIN) REDUCTASE"/>
    <property type="match status" value="1"/>
</dbReference>
<comment type="similarity">
    <text evidence="1 4">Belongs to the short-chain dehydrogenases/reductases (SDR) family.</text>
</comment>
<name>A0A7W8H927_9FIRM</name>
<dbReference type="RefSeq" id="WP_183771074.1">
    <property type="nucleotide sequence ID" value="NZ_CAWVEG010000184.1"/>
</dbReference>
<proteinExistence type="inferred from homology"/>
<evidence type="ECO:0000256" key="2">
    <source>
        <dbReference type="ARBA" id="ARBA00023002"/>
    </source>
</evidence>
<dbReference type="InterPro" id="IPR020904">
    <property type="entry name" value="Sc_DH/Rdtase_CS"/>
</dbReference>
<dbReference type="PRINTS" id="PR00080">
    <property type="entry name" value="SDRFAMILY"/>
</dbReference>
<dbReference type="GO" id="GO:0004316">
    <property type="term" value="F:3-oxoacyl-[acyl-carrier-protein] reductase (NADPH) activity"/>
    <property type="evidence" value="ECO:0007669"/>
    <property type="project" value="UniProtKB-EC"/>
</dbReference>
<evidence type="ECO:0000256" key="3">
    <source>
        <dbReference type="ARBA" id="ARBA00023221"/>
    </source>
</evidence>
<dbReference type="PROSITE" id="PS00061">
    <property type="entry name" value="ADH_SHORT"/>
    <property type="match status" value="1"/>
</dbReference>
<accession>A0A7W8H927</accession>
<organism evidence="5 6">
    <name type="scientific">Catenibacillus scindens</name>
    <dbReference type="NCBI Taxonomy" id="673271"/>
    <lineage>
        <taxon>Bacteria</taxon>
        <taxon>Bacillati</taxon>
        <taxon>Bacillota</taxon>
        <taxon>Clostridia</taxon>
        <taxon>Lachnospirales</taxon>
        <taxon>Lachnospiraceae</taxon>
        <taxon>Catenibacillus</taxon>
    </lineage>
</organism>
<reference evidence="5 6" key="1">
    <citation type="submission" date="2020-08" db="EMBL/GenBank/DDBJ databases">
        <title>Genomic Encyclopedia of Type Strains, Phase IV (KMG-IV): sequencing the most valuable type-strain genomes for metagenomic binning, comparative biology and taxonomic classification.</title>
        <authorList>
            <person name="Goeker M."/>
        </authorList>
    </citation>
    <scope>NUCLEOTIDE SEQUENCE [LARGE SCALE GENOMIC DNA]</scope>
    <source>
        <strain evidence="5 6">DSM 106146</strain>
    </source>
</reference>
<evidence type="ECO:0000313" key="6">
    <source>
        <dbReference type="Proteomes" id="UP000543642"/>
    </source>
</evidence>
<dbReference type="Gene3D" id="3.40.50.720">
    <property type="entry name" value="NAD(P)-binding Rossmann-like Domain"/>
    <property type="match status" value="1"/>
</dbReference>
<evidence type="ECO:0000256" key="4">
    <source>
        <dbReference type="RuleBase" id="RU000363"/>
    </source>
</evidence>
<dbReference type="EMBL" id="JACHFW010000001">
    <property type="protein sequence ID" value="MBB5263397.1"/>
    <property type="molecule type" value="Genomic_DNA"/>
</dbReference>
<evidence type="ECO:0000256" key="1">
    <source>
        <dbReference type="ARBA" id="ARBA00006484"/>
    </source>
</evidence>
<dbReference type="InterPro" id="IPR036291">
    <property type="entry name" value="NAD(P)-bd_dom_sf"/>
</dbReference>
<protein>
    <submittedName>
        <fullName evidence="5">3-oxoacyl-[acyl-carrier protein] reductase</fullName>
        <ecNumber evidence="5">1.1.1.100</ecNumber>
    </submittedName>
</protein>
<dbReference type="AlphaFoldDB" id="A0A7W8H927"/>
<dbReference type="InterPro" id="IPR050259">
    <property type="entry name" value="SDR"/>
</dbReference>
<gene>
    <name evidence="5" type="ORF">HNP82_000491</name>
</gene>
<dbReference type="EC" id="1.1.1.100" evidence="5"/>
<dbReference type="PRINTS" id="PR00081">
    <property type="entry name" value="GDHRDH"/>
</dbReference>
<keyword evidence="6" id="KW-1185">Reference proteome</keyword>
<dbReference type="GO" id="GO:0008202">
    <property type="term" value="P:steroid metabolic process"/>
    <property type="evidence" value="ECO:0007669"/>
    <property type="project" value="UniProtKB-KW"/>
</dbReference>
<comment type="caution">
    <text evidence="5">The sequence shown here is derived from an EMBL/GenBank/DDBJ whole genome shotgun (WGS) entry which is preliminary data.</text>
</comment>
<sequence>MSTIENTKKTVLITGSSRGIGQAAALRFARDAGQTHSVKNSAGARPQWNIVINSSHSPEALEDTASQIRALNVPCLALTGDVGNYNFCASMFEEIRKNFGDVDVLVNNAGAAHIGLFTDMNPDQWKRLLQTDLLSVLNCCHLAIPAMVRRHQGKIINISSVWGSVGASCEAVYSAAKGGVNAFTKALAKELGPSSIQVNAIACGLIQTHMNSTLSPKEQQDIIDEIPACRMGRPEEVAELIFALATGHDYLTGQIITLDGGWI</sequence>
<dbReference type="FunFam" id="3.40.50.720:FF:000173">
    <property type="entry name" value="3-oxoacyl-[acyl-carrier protein] reductase"/>
    <property type="match status" value="1"/>
</dbReference>
<keyword evidence="3" id="KW-0753">Steroid metabolism</keyword>
<dbReference type="InterPro" id="IPR002347">
    <property type="entry name" value="SDR_fam"/>
</dbReference>
<keyword evidence="3" id="KW-0443">Lipid metabolism</keyword>